<keyword evidence="2" id="KW-0521">NADP</keyword>
<proteinExistence type="inferred from homology"/>
<dbReference type="RefSeq" id="XP_052941715.1">
    <property type="nucleotide sequence ID" value="XM_053091620.1"/>
</dbReference>
<name>A0AA38GZS1_9TREE</name>
<dbReference type="InterPro" id="IPR020471">
    <property type="entry name" value="AKR"/>
</dbReference>
<dbReference type="InterPro" id="IPR023210">
    <property type="entry name" value="NADP_OxRdtase_dom"/>
</dbReference>
<accession>A0AA38GZS1</accession>
<evidence type="ECO:0000256" key="1">
    <source>
        <dbReference type="ARBA" id="ARBA00007905"/>
    </source>
</evidence>
<dbReference type="Proteomes" id="UP001164286">
    <property type="component" value="Unassembled WGS sequence"/>
</dbReference>
<keyword evidence="6" id="KW-1185">Reference proteome</keyword>
<dbReference type="PRINTS" id="PR00069">
    <property type="entry name" value="ALDKETRDTASE"/>
</dbReference>
<feature type="domain" description="NADP-dependent oxidoreductase" evidence="4">
    <location>
        <begin position="6"/>
        <end position="155"/>
    </location>
</feature>
<comment type="similarity">
    <text evidence="1">Belongs to the aldo/keto reductase family.</text>
</comment>
<dbReference type="InterPro" id="IPR036812">
    <property type="entry name" value="NAD(P)_OxRdtase_dom_sf"/>
</dbReference>
<comment type="caution">
    <text evidence="5">The sequence shown here is derived from an EMBL/GenBank/DDBJ whole genome shotgun (WGS) entry which is preliminary data.</text>
</comment>
<gene>
    <name evidence="5" type="ORF">MKK02DRAFT_41575</name>
</gene>
<evidence type="ECO:0000259" key="4">
    <source>
        <dbReference type="Pfam" id="PF00248"/>
    </source>
</evidence>
<evidence type="ECO:0000256" key="2">
    <source>
        <dbReference type="ARBA" id="ARBA00022857"/>
    </source>
</evidence>
<evidence type="ECO:0000313" key="5">
    <source>
        <dbReference type="EMBL" id="KAI9631938.1"/>
    </source>
</evidence>
<evidence type="ECO:0000256" key="3">
    <source>
        <dbReference type="ARBA" id="ARBA00023002"/>
    </source>
</evidence>
<dbReference type="Gene3D" id="3.20.20.100">
    <property type="entry name" value="NADP-dependent oxidoreductase domain"/>
    <property type="match status" value="1"/>
</dbReference>
<protein>
    <submittedName>
        <fullName evidence="5">NADP-dependent oxidoreductase domain-containing protein</fullName>
    </submittedName>
</protein>
<dbReference type="AlphaFoldDB" id="A0AA38GZS1"/>
<dbReference type="PANTHER" id="PTHR43827">
    <property type="entry name" value="2,5-DIKETO-D-GLUCONIC ACID REDUCTASE"/>
    <property type="match status" value="1"/>
</dbReference>
<keyword evidence="3" id="KW-0560">Oxidoreductase</keyword>
<dbReference type="GO" id="GO:0016616">
    <property type="term" value="F:oxidoreductase activity, acting on the CH-OH group of donors, NAD or NADP as acceptor"/>
    <property type="evidence" value="ECO:0007669"/>
    <property type="project" value="UniProtKB-ARBA"/>
</dbReference>
<sequence length="173" mass="19312">MTNVQAWNKMEDLHRRGLVRSIGVSSFRSEDIEELAKMWTFKPSINQIEVHPYCFHDPRMLKMAETCKKYDIAISPFTSLAPITRFSGGPVDGVVKRIGDAKAISSAQVFLSWANERTGGGPIITTASKEWQYQQILDSIDVELAHAELADIDNAGRKGGIKGKYTLPDWDAL</sequence>
<evidence type="ECO:0000313" key="6">
    <source>
        <dbReference type="Proteomes" id="UP001164286"/>
    </source>
</evidence>
<dbReference type="EMBL" id="JAKWFO010000016">
    <property type="protein sequence ID" value="KAI9631938.1"/>
    <property type="molecule type" value="Genomic_DNA"/>
</dbReference>
<dbReference type="PANTHER" id="PTHR43827:SF3">
    <property type="entry name" value="NADP-DEPENDENT OXIDOREDUCTASE DOMAIN-CONTAINING PROTEIN"/>
    <property type="match status" value="1"/>
</dbReference>
<dbReference type="SUPFAM" id="SSF51430">
    <property type="entry name" value="NAD(P)-linked oxidoreductase"/>
    <property type="match status" value="1"/>
</dbReference>
<dbReference type="GeneID" id="77730825"/>
<organism evidence="5 6">
    <name type="scientific">Dioszegia hungarica</name>
    <dbReference type="NCBI Taxonomy" id="4972"/>
    <lineage>
        <taxon>Eukaryota</taxon>
        <taxon>Fungi</taxon>
        <taxon>Dikarya</taxon>
        <taxon>Basidiomycota</taxon>
        <taxon>Agaricomycotina</taxon>
        <taxon>Tremellomycetes</taxon>
        <taxon>Tremellales</taxon>
        <taxon>Bulleribasidiaceae</taxon>
        <taxon>Dioszegia</taxon>
    </lineage>
</organism>
<dbReference type="Pfam" id="PF00248">
    <property type="entry name" value="Aldo_ket_red"/>
    <property type="match status" value="1"/>
</dbReference>
<reference evidence="5" key="1">
    <citation type="journal article" date="2022" name="G3 (Bethesda)">
        <title>High quality genome of the basidiomycete yeast Dioszegia hungarica PDD-24b-2 isolated from cloud water.</title>
        <authorList>
            <person name="Jarrige D."/>
            <person name="Haridas S."/>
            <person name="Bleykasten-Grosshans C."/>
            <person name="Joly M."/>
            <person name="Nadalig T."/>
            <person name="Sancelme M."/>
            <person name="Vuilleumier S."/>
            <person name="Grigoriev I.V."/>
            <person name="Amato P."/>
            <person name="Bringel F."/>
        </authorList>
    </citation>
    <scope>NUCLEOTIDE SEQUENCE</scope>
    <source>
        <strain evidence="5">PDD-24b-2</strain>
    </source>
</reference>